<evidence type="ECO:0000313" key="3">
    <source>
        <dbReference type="Proteomes" id="UP000184522"/>
    </source>
</evidence>
<dbReference type="STRING" id="1089305.SAMN05444148_1238"/>
<reference evidence="3" key="1">
    <citation type="submission" date="2016-11" db="EMBL/GenBank/DDBJ databases">
        <authorList>
            <person name="Varghese N."/>
            <person name="Submissions S."/>
        </authorList>
    </citation>
    <scope>NUCLEOTIDE SEQUENCE [LARGE SCALE GENOMIC DNA]</scope>
    <source>
        <strain evidence="3">DSM 25330</strain>
    </source>
</reference>
<name>A0A1M5NLK7_9FLAO</name>
<dbReference type="AlphaFoldDB" id="A0A1M5NLK7"/>
<proteinExistence type="predicted"/>
<dbReference type="Pfam" id="PF11751">
    <property type="entry name" value="PorP_SprF"/>
    <property type="match status" value="1"/>
</dbReference>
<keyword evidence="1" id="KW-0732">Signal</keyword>
<dbReference type="EMBL" id="FQWS01000001">
    <property type="protein sequence ID" value="SHG90325.1"/>
    <property type="molecule type" value="Genomic_DNA"/>
</dbReference>
<protein>
    <submittedName>
        <fullName evidence="2">Type IX secretion system membrane protein, PorP/SprF family</fullName>
    </submittedName>
</protein>
<dbReference type="Proteomes" id="UP000184522">
    <property type="component" value="Unassembled WGS sequence"/>
</dbReference>
<feature type="signal peptide" evidence="1">
    <location>
        <begin position="1"/>
        <end position="21"/>
    </location>
</feature>
<dbReference type="OrthoDB" id="1114455at2"/>
<feature type="chain" id="PRO_5013245955" evidence="1">
    <location>
        <begin position="22"/>
        <end position="296"/>
    </location>
</feature>
<dbReference type="NCBIfam" id="TIGR03519">
    <property type="entry name" value="T9SS_PorP_fam"/>
    <property type="match status" value="1"/>
</dbReference>
<dbReference type="InterPro" id="IPR019861">
    <property type="entry name" value="PorP/SprF_Bacteroidetes"/>
</dbReference>
<gene>
    <name evidence="2" type="ORF">SAMN05444148_1238</name>
</gene>
<accession>A0A1M5NLK7</accession>
<keyword evidence="3" id="KW-1185">Reference proteome</keyword>
<evidence type="ECO:0000256" key="1">
    <source>
        <dbReference type="SAM" id="SignalP"/>
    </source>
</evidence>
<organism evidence="2 3">
    <name type="scientific">Winogradskyella jejuensis</name>
    <dbReference type="NCBI Taxonomy" id="1089305"/>
    <lineage>
        <taxon>Bacteria</taxon>
        <taxon>Pseudomonadati</taxon>
        <taxon>Bacteroidota</taxon>
        <taxon>Flavobacteriia</taxon>
        <taxon>Flavobacteriales</taxon>
        <taxon>Flavobacteriaceae</taxon>
        <taxon>Winogradskyella</taxon>
    </lineage>
</organism>
<sequence>MNFLKNSIKIGALLMFGAIYAQQQPNYALYRYTMNAINPAYAGADGVSRLTANFRSQWVNIEDAPETQTLFFETSLNDKVGLGLSVVNDDVYANQNTTFMVDFSYKLQLNESTDIFLGLKGGGSVYSFISSDLANNAFPVDPAINNIDTGFRPNIGAGAYLVHDKYFISLSIPSILLSERINLNENGVVTTVNEKTHFYLSGGYNIDLATDWEFRPSTMIRAVSGSPVSADLTAAFRYNERFELAPMYRTDGGWAGTMMFNLSDWMDLGYAYEGSSREVLNNSNDGTHEIMVRFNF</sequence>
<dbReference type="RefSeq" id="WP_073084304.1">
    <property type="nucleotide sequence ID" value="NZ_FQWS01000001.1"/>
</dbReference>
<evidence type="ECO:0000313" key="2">
    <source>
        <dbReference type="EMBL" id="SHG90325.1"/>
    </source>
</evidence>